<organism evidence="1 2">
    <name type="scientific">Entomophthora muscae</name>
    <dbReference type="NCBI Taxonomy" id="34485"/>
    <lineage>
        <taxon>Eukaryota</taxon>
        <taxon>Fungi</taxon>
        <taxon>Fungi incertae sedis</taxon>
        <taxon>Zoopagomycota</taxon>
        <taxon>Entomophthoromycotina</taxon>
        <taxon>Entomophthoromycetes</taxon>
        <taxon>Entomophthorales</taxon>
        <taxon>Entomophthoraceae</taxon>
        <taxon>Entomophthora</taxon>
    </lineage>
</organism>
<dbReference type="Proteomes" id="UP001165960">
    <property type="component" value="Unassembled WGS sequence"/>
</dbReference>
<sequence length="71" mass="8051">MDKCFYLTVSTSALRTIDKKGGLDNYLLKTSDENLASQWGSEMKRLLQKKLEEKQALEAKESKASLSPKKK</sequence>
<name>A0ACC2UDU7_9FUNG</name>
<proteinExistence type="predicted"/>
<evidence type="ECO:0000313" key="2">
    <source>
        <dbReference type="Proteomes" id="UP001165960"/>
    </source>
</evidence>
<reference evidence="1" key="1">
    <citation type="submission" date="2022-04" db="EMBL/GenBank/DDBJ databases">
        <title>Genome of the entomopathogenic fungus Entomophthora muscae.</title>
        <authorList>
            <person name="Elya C."/>
            <person name="Lovett B.R."/>
            <person name="Lee E."/>
            <person name="Macias A.M."/>
            <person name="Hajek A.E."/>
            <person name="De Bivort B.L."/>
            <person name="Kasson M.T."/>
            <person name="De Fine Licht H.H."/>
            <person name="Stajich J.E."/>
        </authorList>
    </citation>
    <scope>NUCLEOTIDE SEQUENCE</scope>
    <source>
        <strain evidence="1">Berkeley</strain>
    </source>
</reference>
<accession>A0ACC2UDU7</accession>
<evidence type="ECO:0000313" key="1">
    <source>
        <dbReference type="EMBL" id="KAJ9085225.1"/>
    </source>
</evidence>
<comment type="caution">
    <text evidence="1">The sequence shown here is derived from an EMBL/GenBank/DDBJ whole genome shotgun (WGS) entry which is preliminary data.</text>
</comment>
<gene>
    <name evidence="1" type="ORF">DSO57_1016027</name>
</gene>
<keyword evidence="2" id="KW-1185">Reference proteome</keyword>
<dbReference type="EMBL" id="QTSX02000774">
    <property type="protein sequence ID" value="KAJ9085225.1"/>
    <property type="molecule type" value="Genomic_DNA"/>
</dbReference>
<protein>
    <submittedName>
        <fullName evidence="1">Uncharacterized protein</fullName>
    </submittedName>
</protein>